<proteinExistence type="predicted"/>
<dbReference type="GO" id="GO:0005777">
    <property type="term" value="C:peroxisome"/>
    <property type="evidence" value="ECO:0007669"/>
    <property type="project" value="TreeGrafter"/>
</dbReference>
<dbReference type="AlphaFoldDB" id="A0A9N9LHG0"/>
<dbReference type="PANTHER" id="PTHR11941">
    <property type="entry name" value="ENOYL-COA HYDRATASE-RELATED"/>
    <property type="match status" value="1"/>
</dbReference>
<gene>
    <name evidence="2" type="ORF">HYALB_00005563</name>
</gene>
<accession>A0A9N9LHG0</accession>
<comment type="caution">
    <text evidence="2">The sequence shown here is derived from an EMBL/GenBank/DDBJ whole genome shotgun (WGS) entry which is preliminary data.</text>
</comment>
<feature type="region of interest" description="Disordered" evidence="1">
    <location>
        <begin position="252"/>
        <end position="277"/>
    </location>
</feature>
<sequence length="277" mass="30816">MASASLPTLFTLPISPSPDAKPIGSISCQQPSKGVYLLIFGSAPDNRLLSCFCQTFLLALDILEFEYPTGVVITTSAIPKFYSNGLDLEHATTTDGFLPNSLWALFRRLITYPMPTIALINGHAFAGGFMLAMYHDYRIFSPTRGFLCINELEFGVPLLPPMSSIFRQKLDPSVYKAVVLEAKRWNGKDALENRIVDGLGGLDEALTLVKERKLTLMGKTGIYGTMKEEMFKETLGYLESKENAKLVGDLPEGEVRRRENGKRRVAEWKKSTPKPKL</sequence>
<reference evidence="2" key="1">
    <citation type="submission" date="2021-07" db="EMBL/GenBank/DDBJ databases">
        <authorList>
            <person name="Durling M."/>
        </authorList>
    </citation>
    <scope>NUCLEOTIDE SEQUENCE</scope>
</reference>
<evidence type="ECO:0000313" key="3">
    <source>
        <dbReference type="Proteomes" id="UP000701801"/>
    </source>
</evidence>
<dbReference type="OrthoDB" id="1696280at2759"/>
<keyword evidence="3" id="KW-1185">Reference proteome</keyword>
<dbReference type="CDD" id="cd06558">
    <property type="entry name" value="crotonase-like"/>
    <property type="match status" value="1"/>
</dbReference>
<dbReference type="EMBL" id="CAJVRM010000081">
    <property type="protein sequence ID" value="CAG8973818.1"/>
    <property type="molecule type" value="Genomic_DNA"/>
</dbReference>
<dbReference type="PANTHER" id="PTHR11941:SF75">
    <property type="entry name" value="ENOYL-COA HYDRATASE_ISOMERASE FAMILY PROTEIN"/>
    <property type="match status" value="1"/>
</dbReference>
<dbReference type="InterPro" id="IPR001753">
    <property type="entry name" value="Enoyl-CoA_hydra/iso"/>
</dbReference>
<feature type="compositionally biased region" description="Basic and acidic residues" evidence="1">
    <location>
        <begin position="253"/>
        <end position="270"/>
    </location>
</feature>
<dbReference type="Gene3D" id="3.90.226.10">
    <property type="entry name" value="2-enoyl-CoA Hydratase, Chain A, domain 1"/>
    <property type="match status" value="1"/>
</dbReference>
<name>A0A9N9LHG0_9HELO</name>
<dbReference type="InterPro" id="IPR029045">
    <property type="entry name" value="ClpP/crotonase-like_dom_sf"/>
</dbReference>
<dbReference type="GO" id="GO:0004165">
    <property type="term" value="F:delta(3)-delta(2)-enoyl-CoA isomerase activity"/>
    <property type="evidence" value="ECO:0007669"/>
    <property type="project" value="TreeGrafter"/>
</dbReference>
<dbReference type="Proteomes" id="UP000701801">
    <property type="component" value="Unassembled WGS sequence"/>
</dbReference>
<organism evidence="2 3">
    <name type="scientific">Hymenoscyphus albidus</name>
    <dbReference type="NCBI Taxonomy" id="595503"/>
    <lineage>
        <taxon>Eukaryota</taxon>
        <taxon>Fungi</taxon>
        <taxon>Dikarya</taxon>
        <taxon>Ascomycota</taxon>
        <taxon>Pezizomycotina</taxon>
        <taxon>Leotiomycetes</taxon>
        <taxon>Helotiales</taxon>
        <taxon>Helotiaceae</taxon>
        <taxon>Hymenoscyphus</taxon>
    </lineage>
</organism>
<evidence type="ECO:0000256" key="1">
    <source>
        <dbReference type="SAM" id="MobiDB-lite"/>
    </source>
</evidence>
<protein>
    <submittedName>
        <fullName evidence="2">Uncharacterized protein</fullName>
    </submittedName>
</protein>
<dbReference type="SUPFAM" id="SSF52096">
    <property type="entry name" value="ClpP/crotonase"/>
    <property type="match status" value="1"/>
</dbReference>
<evidence type="ECO:0000313" key="2">
    <source>
        <dbReference type="EMBL" id="CAG8973818.1"/>
    </source>
</evidence>
<dbReference type="Pfam" id="PF00378">
    <property type="entry name" value="ECH_1"/>
    <property type="match status" value="1"/>
</dbReference>
<dbReference type="GO" id="GO:0006635">
    <property type="term" value="P:fatty acid beta-oxidation"/>
    <property type="evidence" value="ECO:0007669"/>
    <property type="project" value="TreeGrafter"/>
</dbReference>